<sequence length="180" mass="19307">MVSGRFFLFISLVVIASLSLSSSAASPNECVYSFFIQTGSIIGAGTDSNITVTFGDSAGKSIRVRNIENWGVMGKTHDYFERGSLDIFTGRAPCIGSPICKLNVTSNGSGPHHGWYCEYVHVSSTGPHTNCSQSVFHVDQWLASDVSPYKLSAVLDGCSKKAQLESGPFVVRKPITSTSE</sequence>
<evidence type="ECO:0000259" key="3">
    <source>
        <dbReference type="PROSITE" id="PS50095"/>
    </source>
</evidence>
<evidence type="ECO:0000313" key="5">
    <source>
        <dbReference type="Proteomes" id="UP000030748"/>
    </source>
</evidence>
<evidence type="ECO:0000313" key="4">
    <source>
        <dbReference type="EMBL" id="EYU20207.1"/>
    </source>
</evidence>
<proteinExistence type="predicted"/>
<evidence type="ECO:0000256" key="2">
    <source>
        <dbReference type="SAM" id="SignalP"/>
    </source>
</evidence>
<keyword evidence="2" id="KW-0732">Signal</keyword>
<feature type="chain" id="PRO_5001506701" description="PLAT domain-containing protein" evidence="2">
    <location>
        <begin position="25"/>
        <end position="180"/>
    </location>
</feature>
<dbReference type="InterPro" id="IPR036392">
    <property type="entry name" value="PLAT/LH2_dom_sf"/>
</dbReference>
<reference evidence="4 5" key="1">
    <citation type="journal article" date="2013" name="Proc. Natl. Acad. Sci. U.S.A.">
        <title>Fine-scale variation in meiotic recombination in Mimulus inferred from population shotgun sequencing.</title>
        <authorList>
            <person name="Hellsten U."/>
            <person name="Wright K.M."/>
            <person name="Jenkins J."/>
            <person name="Shu S."/>
            <person name="Yuan Y."/>
            <person name="Wessler S.R."/>
            <person name="Schmutz J."/>
            <person name="Willis J.H."/>
            <person name="Rokhsar D.S."/>
        </authorList>
    </citation>
    <scope>NUCLEOTIDE SEQUENCE [LARGE SCALE GENOMIC DNA]</scope>
    <source>
        <strain evidence="5">cv. DUN x IM62</strain>
    </source>
</reference>
<gene>
    <name evidence="4" type="ORF">MIMGU_mgv1a014724mg</name>
</gene>
<comment type="caution">
    <text evidence="1">Lacks conserved residue(s) required for the propagation of feature annotation.</text>
</comment>
<keyword evidence="5" id="KW-1185">Reference proteome</keyword>
<dbReference type="PANTHER" id="PTHR31718:SF47">
    <property type="entry name" value="OS06G0206401 PROTEIN"/>
    <property type="match status" value="1"/>
</dbReference>
<organism evidence="4 5">
    <name type="scientific">Erythranthe guttata</name>
    <name type="common">Yellow monkey flower</name>
    <name type="synonym">Mimulus guttatus</name>
    <dbReference type="NCBI Taxonomy" id="4155"/>
    <lineage>
        <taxon>Eukaryota</taxon>
        <taxon>Viridiplantae</taxon>
        <taxon>Streptophyta</taxon>
        <taxon>Embryophyta</taxon>
        <taxon>Tracheophyta</taxon>
        <taxon>Spermatophyta</taxon>
        <taxon>Magnoliopsida</taxon>
        <taxon>eudicotyledons</taxon>
        <taxon>Gunneridae</taxon>
        <taxon>Pentapetalae</taxon>
        <taxon>asterids</taxon>
        <taxon>lamiids</taxon>
        <taxon>Lamiales</taxon>
        <taxon>Phrymaceae</taxon>
        <taxon>Erythranthe</taxon>
    </lineage>
</organism>
<dbReference type="Proteomes" id="UP000030748">
    <property type="component" value="Unassembled WGS sequence"/>
</dbReference>
<dbReference type="Gene3D" id="2.40.180.10">
    <property type="entry name" value="Catalase core domain"/>
    <property type="match status" value="1"/>
</dbReference>
<feature type="domain" description="PLAT" evidence="3">
    <location>
        <begin position="30"/>
        <end position="156"/>
    </location>
</feature>
<dbReference type="PANTHER" id="PTHR31718">
    <property type="entry name" value="PLAT DOMAIN-CONTAINING PROTEIN"/>
    <property type="match status" value="1"/>
</dbReference>
<dbReference type="InterPro" id="IPR001024">
    <property type="entry name" value="PLAT/LH2_dom"/>
</dbReference>
<dbReference type="EMBL" id="KI632289">
    <property type="protein sequence ID" value="EYU20207.1"/>
    <property type="molecule type" value="Genomic_DNA"/>
</dbReference>
<dbReference type="eggNOG" id="ENOG502RZZ7">
    <property type="taxonomic scope" value="Eukaryota"/>
</dbReference>
<dbReference type="OrthoDB" id="5322100at2759"/>
<evidence type="ECO:0000256" key="1">
    <source>
        <dbReference type="PROSITE-ProRule" id="PRU00152"/>
    </source>
</evidence>
<name>A0A022PUY1_ERYGU</name>
<feature type="signal peptide" evidence="2">
    <location>
        <begin position="1"/>
        <end position="24"/>
    </location>
</feature>
<dbReference type="SUPFAM" id="SSF49723">
    <property type="entry name" value="Lipase/lipooxygenase domain (PLAT/LH2 domain)"/>
    <property type="match status" value="1"/>
</dbReference>
<dbReference type="InterPro" id="IPR010417">
    <property type="entry name" value="Embryo-specific_ATS3"/>
</dbReference>
<dbReference type="STRING" id="4155.A0A022PUY1"/>
<protein>
    <recommendedName>
        <fullName evidence="3">PLAT domain-containing protein</fullName>
    </recommendedName>
</protein>
<dbReference type="Pfam" id="PF06232">
    <property type="entry name" value="ATS3"/>
    <property type="match status" value="1"/>
</dbReference>
<dbReference type="PROSITE" id="PS50095">
    <property type="entry name" value="PLAT"/>
    <property type="match status" value="1"/>
</dbReference>
<dbReference type="OMA" id="WFCDYLE"/>
<dbReference type="PhylomeDB" id="A0A022PUY1"/>
<accession>A0A022PUY1</accession>
<dbReference type="KEGG" id="egt:105977864"/>
<dbReference type="AlphaFoldDB" id="A0A022PUY1"/>